<keyword evidence="4 6" id="KW-1133">Transmembrane helix</keyword>
<keyword evidence="5 6" id="KW-0472">Membrane</keyword>
<feature type="transmembrane region" description="Helical" evidence="6">
    <location>
        <begin position="114"/>
        <end position="132"/>
    </location>
</feature>
<dbReference type="EMBL" id="PXWF02000050">
    <property type="protein sequence ID" value="PWF55064.1"/>
    <property type="molecule type" value="Genomic_DNA"/>
</dbReference>
<accession>A0A2U2I5M3</accession>
<dbReference type="SUPFAM" id="SSF103481">
    <property type="entry name" value="Multidrug resistance efflux transporter EmrE"/>
    <property type="match status" value="2"/>
</dbReference>
<evidence type="ECO:0000256" key="6">
    <source>
        <dbReference type="SAM" id="Phobius"/>
    </source>
</evidence>
<keyword evidence="9" id="KW-1185">Reference proteome</keyword>
<feature type="transmembrane region" description="Helical" evidence="6">
    <location>
        <begin position="199"/>
        <end position="225"/>
    </location>
</feature>
<comment type="subcellular location">
    <subcellularLocation>
        <location evidence="1">Membrane</location>
        <topology evidence="1">Multi-pass membrane protein</topology>
    </subcellularLocation>
</comment>
<keyword evidence="3 6" id="KW-0812">Transmembrane</keyword>
<proteinExistence type="inferred from homology"/>
<dbReference type="OrthoDB" id="9784288at2"/>
<dbReference type="InterPro" id="IPR050638">
    <property type="entry name" value="AA-Vitamin_Transporters"/>
</dbReference>
<dbReference type="Proteomes" id="UP000241421">
    <property type="component" value="Unassembled WGS sequence"/>
</dbReference>
<feature type="domain" description="EamA" evidence="7">
    <location>
        <begin position="2"/>
        <end position="123"/>
    </location>
</feature>
<evidence type="ECO:0000259" key="7">
    <source>
        <dbReference type="Pfam" id="PF00892"/>
    </source>
</evidence>
<evidence type="ECO:0000256" key="1">
    <source>
        <dbReference type="ARBA" id="ARBA00004141"/>
    </source>
</evidence>
<comment type="caution">
    <text evidence="8">The sequence shown here is derived from an EMBL/GenBank/DDBJ whole genome shotgun (WGS) entry which is preliminary data.</text>
</comment>
<evidence type="ECO:0000256" key="2">
    <source>
        <dbReference type="ARBA" id="ARBA00007362"/>
    </source>
</evidence>
<evidence type="ECO:0000256" key="3">
    <source>
        <dbReference type="ARBA" id="ARBA00022692"/>
    </source>
</evidence>
<dbReference type="Pfam" id="PF00892">
    <property type="entry name" value="EamA"/>
    <property type="match status" value="2"/>
</dbReference>
<evidence type="ECO:0000256" key="4">
    <source>
        <dbReference type="ARBA" id="ARBA00022989"/>
    </source>
</evidence>
<feature type="transmembrane region" description="Helical" evidence="6">
    <location>
        <begin position="60"/>
        <end position="81"/>
    </location>
</feature>
<feature type="transmembrane region" description="Helical" evidence="6">
    <location>
        <begin position="237"/>
        <end position="256"/>
    </location>
</feature>
<dbReference type="GO" id="GO:0016020">
    <property type="term" value="C:membrane"/>
    <property type="evidence" value="ECO:0007669"/>
    <property type="project" value="UniProtKB-SubCell"/>
</dbReference>
<feature type="transmembrane region" description="Helical" evidence="6">
    <location>
        <begin position="262"/>
        <end position="281"/>
    </location>
</feature>
<dbReference type="PANTHER" id="PTHR32322">
    <property type="entry name" value="INNER MEMBRANE TRANSPORTER"/>
    <property type="match status" value="1"/>
</dbReference>
<protein>
    <submittedName>
        <fullName evidence="8">EamA/RhaT family transporter</fullName>
    </submittedName>
</protein>
<feature type="transmembrane region" description="Helical" evidence="6">
    <location>
        <begin position="144"/>
        <end position="160"/>
    </location>
</feature>
<dbReference type="InterPro" id="IPR000620">
    <property type="entry name" value="EamA_dom"/>
</dbReference>
<name>A0A2U2I5M3_9BURK</name>
<feature type="transmembrane region" description="Helical" evidence="6">
    <location>
        <begin position="87"/>
        <end position="107"/>
    </location>
</feature>
<dbReference type="AlphaFoldDB" id="A0A2U2I5M3"/>
<evidence type="ECO:0000313" key="8">
    <source>
        <dbReference type="EMBL" id="PWF55064.1"/>
    </source>
</evidence>
<evidence type="ECO:0000313" key="9">
    <source>
        <dbReference type="Proteomes" id="UP000241421"/>
    </source>
</evidence>
<evidence type="ECO:0000256" key="5">
    <source>
        <dbReference type="ARBA" id="ARBA00023136"/>
    </source>
</evidence>
<organism evidence="8 9">
    <name type="scientific">Massilia glaciei</name>
    <dbReference type="NCBI Taxonomy" id="1524097"/>
    <lineage>
        <taxon>Bacteria</taxon>
        <taxon>Pseudomonadati</taxon>
        <taxon>Pseudomonadota</taxon>
        <taxon>Betaproteobacteria</taxon>
        <taxon>Burkholderiales</taxon>
        <taxon>Oxalobacteraceae</taxon>
        <taxon>Telluria group</taxon>
        <taxon>Massilia</taxon>
    </lineage>
</organism>
<feature type="transmembrane region" description="Helical" evidence="6">
    <location>
        <begin position="172"/>
        <end position="193"/>
    </location>
</feature>
<feature type="transmembrane region" description="Helical" evidence="6">
    <location>
        <begin position="31"/>
        <end position="48"/>
    </location>
</feature>
<reference evidence="8 9" key="1">
    <citation type="submission" date="2018-04" db="EMBL/GenBank/DDBJ databases">
        <title>Massilia violaceinigra sp. nov., a novel purple-pigmented bacterium isolated from Tianshan glacier, Xinjiang, China.</title>
        <authorList>
            <person name="Wang H."/>
        </authorList>
    </citation>
    <scope>NUCLEOTIDE SEQUENCE [LARGE SCALE GENOMIC DNA]</scope>
    <source>
        <strain evidence="8 9">B448-2</strain>
    </source>
</reference>
<dbReference type="InterPro" id="IPR037185">
    <property type="entry name" value="EmrE-like"/>
</dbReference>
<dbReference type="PANTHER" id="PTHR32322:SF2">
    <property type="entry name" value="EAMA DOMAIN-CONTAINING PROTEIN"/>
    <property type="match status" value="1"/>
</dbReference>
<feature type="domain" description="EamA" evidence="7">
    <location>
        <begin position="142"/>
        <end position="275"/>
    </location>
</feature>
<comment type="similarity">
    <text evidence="2">Belongs to the EamA transporter family.</text>
</comment>
<sequence length="285" mass="29391">MLLGLAGVALFSLTLPFTRLAVAELPPAFVALGRALVAAVLAGAFLWWKRAPLPPRGAVLPLALVALGCVIGFPWLTSIALRTLPASHAAVLVGILPLATALCAAVRGHEKPSLGFWLMALLGSGLVVGFALRHNGGGFEPADLLMLGAVVLAAIGYAEGGRLSRSMGGEQVISWALLLAAPALAPLVLWLSWPDRGAIAAAGLPAWAAFAYVSMFSMFIGFFFWYRGLATGGIARVGQVQLVQPFLTLAGAAVIVGEPLTLVNGVFAGAVIAVVAAGRAMQVRR</sequence>
<gene>
    <name evidence="8" type="ORF">C7C56_003875</name>
</gene>